<proteinExistence type="predicted"/>
<protein>
    <submittedName>
        <fullName evidence="1">Uncharacterized protein</fullName>
    </submittedName>
</protein>
<evidence type="ECO:0000313" key="1">
    <source>
        <dbReference type="EMBL" id="RPE28777.1"/>
    </source>
</evidence>
<sequence>MRYAFFRAPDPAAVLAAFAAGPARHDPAAAFDARYPSGAEAGDVLDLLDELLLPLPDTGLVERTVWPPTTRSPTCFAVPGDPWTTGPWAHQLSPAARDLLARSPAGALRALRPYGQAPPAAALAVLPVLAALARRAAAAGEQLYYWLGAPPPSPPD</sequence>
<comment type="caution">
    <text evidence="1">The sequence shown here is derived from an EMBL/GenBank/DDBJ whole genome shotgun (WGS) entry which is preliminary data.</text>
</comment>
<dbReference type="Proteomes" id="UP000266906">
    <property type="component" value="Unassembled WGS sequence"/>
</dbReference>
<evidence type="ECO:0000313" key="2">
    <source>
        <dbReference type="Proteomes" id="UP000266906"/>
    </source>
</evidence>
<dbReference type="AlphaFoldDB" id="A0A3N4RK57"/>
<gene>
    <name evidence="1" type="ORF">EDD38_5921</name>
</gene>
<name>A0A3N4RK57_9ACTN</name>
<reference evidence="1 2" key="1">
    <citation type="submission" date="2018-11" db="EMBL/GenBank/DDBJ databases">
        <title>Sequencing the genomes of 1000 actinobacteria strains.</title>
        <authorList>
            <person name="Klenk H.-P."/>
        </authorList>
    </citation>
    <scope>NUCLEOTIDE SEQUENCE [LARGE SCALE GENOMIC DNA]</scope>
    <source>
        <strain evidence="1 2">DSM 44781</strain>
    </source>
</reference>
<dbReference type="EMBL" id="RKQG01000002">
    <property type="protein sequence ID" value="RPE28777.1"/>
    <property type="molecule type" value="Genomic_DNA"/>
</dbReference>
<organism evidence="1 2">
    <name type="scientific">Kitasatospora cineracea</name>
    <dbReference type="NCBI Taxonomy" id="88074"/>
    <lineage>
        <taxon>Bacteria</taxon>
        <taxon>Bacillati</taxon>
        <taxon>Actinomycetota</taxon>
        <taxon>Actinomycetes</taxon>
        <taxon>Kitasatosporales</taxon>
        <taxon>Streptomycetaceae</taxon>
        <taxon>Kitasatospora</taxon>
    </lineage>
</organism>
<accession>A0A3N4RK57</accession>
<dbReference type="RefSeq" id="WP_123820527.1">
    <property type="nucleotide sequence ID" value="NZ_RKQG01000002.1"/>
</dbReference>
<keyword evidence="2" id="KW-1185">Reference proteome</keyword>